<feature type="region of interest" description="Disordered" evidence="1">
    <location>
        <begin position="156"/>
        <end position="198"/>
    </location>
</feature>
<evidence type="ECO:0000313" key="2">
    <source>
        <dbReference type="EMBL" id="KAF2094007.1"/>
    </source>
</evidence>
<feature type="region of interest" description="Disordered" evidence="1">
    <location>
        <begin position="326"/>
        <end position="345"/>
    </location>
</feature>
<dbReference type="OrthoDB" id="5420368at2759"/>
<sequence>MTGPKMKWTADADRLLLISMIGALNIPVTENAQKIANFYPPNDNGEKPTAKAITERVYRIKKQFQKHGTAEPRRGARANNTYVRVASSTATTPRRARAPRQPKTPKTPPSSSKKRKAAAADSDDDDEYAPNAKSKGKGSNLSKEAAALMKDNPAFAFSGRASTPSKKRAKKEVDYAEDMRKENEDESENLSSDEEQIQVDEGVYEDDFGEVMETNTVQPIAFTQASGTNKNNHGMHPPMINTQLANSSFGANFAGSHPAASFPVNQNGFTTPVSMPSSMGAHDNYYGMPHTPYMGHGSSFQYNPTSYSMPTTPAHGNMNMSSFMTDNSGDGDFSRGNFDGHNSTTASPTDYSNALYGSPDDVFGPALTRPRFGTNFSMGGTPYDSILKTPPKPSTVRSNTLYQGDSYPMTPHASPYTTSFGTQGSQETLMSSLSPEDDFNMTFSTDEMDLKRTFPTNQMDVQYNDSRGRLESPSPGKDILNDGYSASNSTGILSPAYSHWQLLNWQPLILQPPNWQPLNWRPFNWHTRASSTMLTFTKDSVDCPQKLTLQRCDIPAFLLSNHTTTTGTFLCNYTWARLS</sequence>
<gene>
    <name evidence="2" type="ORF">NA57DRAFT_81010</name>
</gene>
<dbReference type="AlphaFoldDB" id="A0A9P4I8J1"/>
<organism evidence="2 3">
    <name type="scientific">Rhizodiscina lignyota</name>
    <dbReference type="NCBI Taxonomy" id="1504668"/>
    <lineage>
        <taxon>Eukaryota</taxon>
        <taxon>Fungi</taxon>
        <taxon>Dikarya</taxon>
        <taxon>Ascomycota</taxon>
        <taxon>Pezizomycotina</taxon>
        <taxon>Dothideomycetes</taxon>
        <taxon>Pleosporomycetidae</taxon>
        <taxon>Aulographales</taxon>
        <taxon>Rhizodiscinaceae</taxon>
        <taxon>Rhizodiscina</taxon>
    </lineage>
</organism>
<dbReference type="EMBL" id="ML978136">
    <property type="protein sequence ID" value="KAF2094007.1"/>
    <property type="molecule type" value="Genomic_DNA"/>
</dbReference>
<reference evidence="2" key="1">
    <citation type="journal article" date="2020" name="Stud. Mycol.">
        <title>101 Dothideomycetes genomes: a test case for predicting lifestyles and emergence of pathogens.</title>
        <authorList>
            <person name="Haridas S."/>
            <person name="Albert R."/>
            <person name="Binder M."/>
            <person name="Bloem J."/>
            <person name="Labutti K."/>
            <person name="Salamov A."/>
            <person name="Andreopoulos B."/>
            <person name="Baker S."/>
            <person name="Barry K."/>
            <person name="Bills G."/>
            <person name="Bluhm B."/>
            <person name="Cannon C."/>
            <person name="Castanera R."/>
            <person name="Culley D."/>
            <person name="Daum C."/>
            <person name="Ezra D."/>
            <person name="Gonzalez J."/>
            <person name="Henrissat B."/>
            <person name="Kuo A."/>
            <person name="Liang C."/>
            <person name="Lipzen A."/>
            <person name="Lutzoni F."/>
            <person name="Magnuson J."/>
            <person name="Mondo S."/>
            <person name="Nolan M."/>
            <person name="Ohm R."/>
            <person name="Pangilinan J."/>
            <person name="Park H.-J."/>
            <person name="Ramirez L."/>
            <person name="Alfaro M."/>
            <person name="Sun H."/>
            <person name="Tritt A."/>
            <person name="Yoshinaga Y."/>
            <person name="Zwiers L.-H."/>
            <person name="Turgeon B."/>
            <person name="Goodwin S."/>
            <person name="Spatafora J."/>
            <person name="Crous P."/>
            <person name="Grigoriev I."/>
        </authorList>
    </citation>
    <scope>NUCLEOTIDE SEQUENCE</scope>
    <source>
        <strain evidence="2">CBS 133067</strain>
    </source>
</reference>
<protein>
    <submittedName>
        <fullName evidence="2">Uncharacterized protein</fullName>
    </submittedName>
</protein>
<evidence type="ECO:0000313" key="3">
    <source>
        <dbReference type="Proteomes" id="UP000799772"/>
    </source>
</evidence>
<accession>A0A9P4I8J1</accession>
<proteinExistence type="predicted"/>
<feature type="compositionally biased region" description="Acidic residues" evidence="1">
    <location>
        <begin position="184"/>
        <end position="198"/>
    </location>
</feature>
<evidence type="ECO:0000256" key="1">
    <source>
        <dbReference type="SAM" id="MobiDB-lite"/>
    </source>
</evidence>
<dbReference type="Proteomes" id="UP000799772">
    <property type="component" value="Unassembled WGS sequence"/>
</dbReference>
<comment type="caution">
    <text evidence="2">The sequence shown here is derived from an EMBL/GenBank/DDBJ whole genome shotgun (WGS) entry which is preliminary data.</text>
</comment>
<name>A0A9P4I8J1_9PEZI</name>
<keyword evidence="3" id="KW-1185">Reference proteome</keyword>
<feature type="compositionally biased region" description="Basic and acidic residues" evidence="1">
    <location>
        <begin position="171"/>
        <end position="183"/>
    </location>
</feature>
<feature type="region of interest" description="Disordered" evidence="1">
    <location>
        <begin position="64"/>
        <end position="141"/>
    </location>
</feature>